<evidence type="ECO:0000313" key="3">
    <source>
        <dbReference type="EMBL" id="CAL1155685.1"/>
    </source>
</evidence>
<dbReference type="EMBL" id="CAMXCT010003083">
    <property type="protein sequence ID" value="CAI4002310.1"/>
    <property type="molecule type" value="Genomic_DNA"/>
</dbReference>
<evidence type="ECO:0000313" key="2">
    <source>
        <dbReference type="EMBL" id="CAI4002310.1"/>
    </source>
</evidence>
<evidence type="ECO:0000256" key="1">
    <source>
        <dbReference type="SAM" id="MobiDB-lite"/>
    </source>
</evidence>
<feature type="compositionally biased region" description="Basic residues" evidence="1">
    <location>
        <begin position="120"/>
        <end position="129"/>
    </location>
</feature>
<reference evidence="2" key="1">
    <citation type="submission" date="2022-10" db="EMBL/GenBank/DDBJ databases">
        <authorList>
            <person name="Chen Y."/>
            <person name="Dougan E. K."/>
            <person name="Chan C."/>
            <person name="Rhodes N."/>
            <person name="Thang M."/>
        </authorList>
    </citation>
    <scope>NUCLEOTIDE SEQUENCE</scope>
</reference>
<dbReference type="EMBL" id="CAMXCT030003083">
    <property type="protein sequence ID" value="CAL4789622.1"/>
    <property type="molecule type" value="Genomic_DNA"/>
</dbReference>
<gene>
    <name evidence="2" type="ORF">C1SCF055_LOCUS28274</name>
</gene>
<sequence>MLSRGKMSESFGFSLAARRVDLAEPGYKFDHDSLELVGDKYGHNWEAVEVGLGVEREVPARTHAELHERHEVHDVGRPHADMVQLNRLGRHTSALVPRQALASQLLRRGSAQPPLPLLCRSRRPKQRRR</sequence>
<accession>A0A9P1D3I2</accession>
<organism evidence="2">
    <name type="scientific">Cladocopium goreaui</name>
    <dbReference type="NCBI Taxonomy" id="2562237"/>
    <lineage>
        <taxon>Eukaryota</taxon>
        <taxon>Sar</taxon>
        <taxon>Alveolata</taxon>
        <taxon>Dinophyceae</taxon>
        <taxon>Suessiales</taxon>
        <taxon>Symbiodiniaceae</taxon>
        <taxon>Cladocopium</taxon>
    </lineage>
</organism>
<keyword evidence="4" id="KW-1185">Reference proteome</keyword>
<dbReference type="AlphaFoldDB" id="A0A9P1D3I2"/>
<dbReference type="Proteomes" id="UP001152797">
    <property type="component" value="Unassembled WGS sequence"/>
</dbReference>
<feature type="region of interest" description="Disordered" evidence="1">
    <location>
        <begin position="106"/>
        <end position="129"/>
    </location>
</feature>
<comment type="caution">
    <text evidence="2">The sequence shown here is derived from an EMBL/GenBank/DDBJ whole genome shotgun (WGS) entry which is preliminary data.</text>
</comment>
<evidence type="ECO:0000313" key="4">
    <source>
        <dbReference type="Proteomes" id="UP001152797"/>
    </source>
</evidence>
<name>A0A9P1D3I2_9DINO</name>
<reference evidence="3" key="2">
    <citation type="submission" date="2024-04" db="EMBL/GenBank/DDBJ databases">
        <authorList>
            <person name="Chen Y."/>
            <person name="Shah S."/>
            <person name="Dougan E. K."/>
            <person name="Thang M."/>
            <person name="Chan C."/>
        </authorList>
    </citation>
    <scope>NUCLEOTIDE SEQUENCE [LARGE SCALE GENOMIC DNA]</scope>
</reference>
<proteinExistence type="predicted"/>
<dbReference type="EMBL" id="CAMXCT020003083">
    <property type="protein sequence ID" value="CAL1155685.1"/>
    <property type="molecule type" value="Genomic_DNA"/>
</dbReference>
<protein>
    <submittedName>
        <fullName evidence="2">Uncharacterized protein</fullName>
    </submittedName>
</protein>